<dbReference type="Gene3D" id="3.40.50.2000">
    <property type="entry name" value="Glycogen Phosphorylase B"/>
    <property type="match status" value="1"/>
</dbReference>
<dbReference type="Proteomes" id="UP000521868">
    <property type="component" value="Unassembled WGS sequence"/>
</dbReference>
<dbReference type="EMBL" id="VTOX01000012">
    <property type="protein sequence ID" value="NKE68724.1"/>
    <property type="molecule type" value="Genomic_DNA"/>
</dbReference>
<gene>
    <name evidence="4" type="ORF">RAMLITH_23155</name>
</gene>
<dbReference type="SUPFAM" id="SSF53756">
    <property type="entry name" value="UDP-Glycosyltransferase/glycogen phosphorylase"/>
    <property type="match status" value="1"/>
</dbReference>
<comment type="caution">
    <text evidence="4">The sequence shown here is derived from an EMBL/GenBank/DDBJ whole genome shotgun (WGS) entry which is preliminary data.</text>
</comment>
<feature type="region of interest" description="Disordered" evidence="2">
    <location>
        <begin position="1"/>
        <end position="22"/>
    </location>
</feature>
<name>A0A7X6I8W5_9BURK</name>
<organism evidence="4 5">
    <name type="scientific">Ramlibacter lithotrophicus</name>
    <dbReference type="NCBI Taxonomy" id="2606681"/>
    <lineage>
        <taxon>Bacteria</taxon>
        <taxon>Pseudomonadati</taxon>
        <taxon>Pseudomonadota</taxon>
        <taxon>Betaproteobacteria</taxon>
        <taxon>Burkholderiales</taxon>
        <taxon>Comamonadaceae</taxon>
        <taxon>Ramlibacter</taxon>
    </lineage>
</organism>
<evidence type="ECO:0000313" key="4">
    <source>
        <dbReference type="EMBL" id="NKE68724.1"/>
    </source>
</evidence>
<dbReference type="Pfam" id="PF00534">
    <property type="entry name" value="Glycos_transf_1"/>
    <property type="match status" value="1"/>
</dbReference>
<proteinExistence type="predicted"/>
<protein>
    <submittedName>
        <fullName evidence="4">Glycosyltransferase family 4 protein</fullName>
    </submittedName>
</protein>
<feature type="domain" description="Glycosyl transferase family 1" evidence="3">
    <location>
        <begin position="204"/>
        <end position="347"/>
    </location>
</feature>
<sequence>MRLHGHLSSEVVPHQPPETRGSTRSVVLYAPNVHTGGGYVLLRALLAAWPARIPLRAFLDERARSRLALAGGESVWWVEPTMVSRGSAEVALNKTCQTGDVVLCFHGLPPLLPNRGRIVVFQQNRHYFGRSALAGFSARTATRLCLERLIGRLLRFRVAEYVVQTPTMARELLLWYGGEPVERPTVRVFPFADHQPIEVPGDARDPEWDFVYVADGEAHKNHRTLLEAWRELATQGLKPRLALTLGPRDAALARAVDALRTRTGAEVYNLGQMSHHQILLLYRRSRALIFPSLLESFGLPLIEAEQISLPILAPERDYVRDVCTPAQTFDATSAHSIASAVRRFLDQAHPAIVPYSPADFWEALLDGVPKDS</sequence>
<dbReference type="AlphaFoldDB" id="A0A7X6I8W5"/>
<dbReference type="PANTHER" id="PTHR46401:SF2">
    <property type="entry name" value="GLYCOSYLTRANSFERASE WBBK-RELATED"/>
    <property type="match status" value="1"/>
</dbReference>
<keyword evidence="5" id="KW-1185">Reference proteome</keyword>
<dbReference type="PANTHER" id="PTHR46401">
    <property type="entry name" value="GLYCOSYLTRANSFERASE WBBK-RELATED"/>
    <property type="match status" value="1"/>
</dbReference>
<keyword evidence="1 4" id="KW-0808">Transferase</keyword>
<evidence type="ECO:0000313" key="5">
    <source>
        <dbReference type="Proteomes" id="UP000521868"/>
    </source>
</evidence>
<accession>A0A7X6I8W5</accession>
<dbReference type="InterPro" id="IPR001296">
    <property type="entry name" value="Glyco_trans_1"/>
</dbReference>
<evidence type="ECO:0000256" key="1">
    <source>
        <dbReference type="ARBA" id="ARBA00022679"/>
    </source>
</evidence>
<reference evidence="4 5" key="1">
    <citation type="journal article" date="2020" name="Nature">
        <title>Bacterial chemolithoautotrophy via manganese oxidation.</title>
        <authorList>
            <person name="Yu H."/>
            <person name="Leadbetter J.R."/>
        </authorList>
    </citation>
    <scope>NUCLEOTIDE SEQUENCE [LARGE SCALE GENOMIC DNA]</scope>
    <source>
        <strain evidence="4 5">RBP-1</strain>
    </source>
</reference>
<evidence type="ECO:0000259" key="3">
    <source>
        <dbReference type="Pfam" id="PF00534"/>
    </source>
</evidence>
<evidence type="ECO:0000256" key="2">
    <source>
        <dbReference type="SAM" id="MobiDB-lite"/>
    </source>
</evidence>
<dbReference type="GO" id="GO:0016757">
    <property type="term" value="F:glycosyltransferase activity"/>
    <property type="evidence" value="ECO:0007669"/>
    <property type="project" value="InterPro"/>
</dbReference>